<dbReference type="PANTHER" id="PTHR46250:SF18">
    <property type="entry name" value="MYB_SANT-LIKE DOMAIN-CONTAINING PROTEIN"/>
    <property type="match status" value="1"/>
</dbReference>
<evidence type="ECO:0000313" key="3">
    <source>
        <dbReference type="EMBL" id="TYK13924.1"/>
    </source>
</evidence>
<gene>
    <name evidence="3" type="ORF">E5676_scaffold832G001220</name>
    <name evidence="2" type="ORF">E6C27_scaffold379G00580</name>
</gene>
<organism evidence="2 4">
    <name type="scientific">Cucumis melo var. makuwa</name>
    <name type="common">Oriental melon</name>
    <dbReference type="NCBI Taxonomy" id="1194695"/>
    <lineage>
        <taxon>Eukaryota</taxon>
        <taxon>Viridiplantae</taxon>
        <taxon>Streptophyta</taxon>
        <taxon>Embryophyta</taxon>
        <taxon>Tracheophyta</taxon>
        <taxon>Spermatophyta</taxon>
        <taxon>Magnoliopsida</taxon>
        <taxon>eudicotyledons</taxon>
        <taxon>Gunneridae</taxon>
        <taxon>Pentapetalae</taxon>
        <taxon>rosids</taxon>
        <taxon>fabids</taxon>
        <taxon>Cucurbitales</taxon>
        <taxon>Cucurbitaceae</taxon>
        <taxon>Benincaseae</taxon>
        <taxon>Cucumis</taxon>
    </lineage>
</organism>
<evidence type="ECO:0000313" key="5">
    <source>
        <dbReference type="Proteomes" id="UP000321947"/>
    </source>
</evidence>
<dbReference type="Proteomes" id="UP000321947">
    <property type="component" value="Unassembled WGS sequence"/>
</dbReference>
<feature type="region of interest" description="Disordered" evidence="1">
    <location>
        <begin position="110"/>
        <end position="132"/>
    </location>
</feature>
<name>A0A5A7T1B0_CUCMM</name>
<dbReference type="EMBL" id="SSTD01009720">
    <property type="protein sequence ID" value="TYK13924.1"/>
    <property type="molecule type" value="Genomic_DNA"/>
</dbReference>
<evidence type="ECO:0000256" key="1">
    <source>
        <dbReference type="SAM" id="MobiDB-lite"/>
    </source>
</evidence>
<dbReference type="PANTHER" id="PTHR46250">
    <property type="entry name" value="MYB/SANT-LIKE DNA-BINDING DOMAIN PROTEIN-RELATED"/>
    <property type="match status" value="1"/>
</dbReference>
<dbReference type="Proteomes" id="UP000321393">
    <property type="component" value="Unassembled WGS sequence"/>
</dbReference>
<proteinExistence type="predicted"/>
<dbReference type="AlphaFoldDB" id="A0A5A7T1B0"/>
<evidence type="ECO:0000313" key="4">
    <source>
        <dbReference type="Proteomes" id="UP000321393"/>
    </source>
</evidence>
<protein>
    <submittedName>
        <fullName evidence="2">Retrotransposon protein</fullName>
    </submittedName>
</protein>
<reference evidence="4 5" key="1">
    <citation type="submission" date="2019-08" db="EMBL/GenBank/DDBJ databases">
        <title>Draft genome sequences of two oriental melons (Cucumis melo L. var makuwa).</title>
        <authorList>
            <person name="Kwon S.-Y."/>
        </authorList>
    </citation>
    <scope>NUCLEOTIDE SEQUENCE [LARGE SCALE GENOMIC DNA]</scope>
    <source>
        <strain evidence="5">cv. Chang Bougi</strain>
        <strain evidence="4">cv. SW 3</strain>
        <tissue evidence="2">Leaf</tissue>
    </source>
</reference>
<accession>A0A5A7T1B0</accession>
<dbReference type="EMBL" id="SSTE01019034">
    <property type="protein sequence ID" value="KAA0037150.1"/>
    <property type="molecule type" value="Genomic_DNA"/>
</dbReference>
<sequence length="154" mass="17839">MRGPMYSGFRWKDEAKCIIAEKELFDLQRTSQPTAKGLLNKPFLYYDELAYVFERDRVASRFSKMFTNIGSNDLVGYEGFDMPNGNDMEFLSMYSQGIYMSQDDVCASRSSRASDARPRLSSSKRKRGSQRENKIEMIHMIPECVNDQLRTIVE</sequence>
<comment type="caution">
    <text evidence="2">The sequence shown here is derived from an EMBL/GenBank/DDBJ whole genome shotgun (WGS) entry which is preliminary data.</text>
</comment>
<evidence type="ECO:0000313" key="2">
    <source>
        <dbReference type="EMBL" id="KAA0037150.1"/>
    </source>
</evidence>